<evidence type="ECO:0000256" key="2">
    <source>
        <dbReference type="ARBA" id="ARBA00012438"/>
    </source>
</evidence>
<dbReference type="Pfam" id="PF00512">
    <property type="entry name" value="HisKA"/>
    <property type="match status" value="1"/>
</dbReference>
<keyword evidence="4" id="KW-0418">Kinase</keyword>
<dbReference type="PANTHER" id="PTHR43711:SF26">
    <property type="entry name" value="SENSOR HISTIDINE KINASE RCSC"/>
    <property type="match status" value="1"/>
</dbReference>
<organism evidence="7 8">
    <name type="scientific">Planktothricoides raciborskii FACHB-1370</name>
    <dbReference type="NCBI Taxonomy" id="2949576"/>
    <lineage>
        <taxon>Bacteria</taxon>
        <taxon>Bacillati</taxon>
        <taxon>Cyanobacteriota</taxon>
        <taxon>Cyanophyceae</taxon>
        <taxon>Oscillatoriophycideae</taxon>
        <taxon>Oscillatoriales</taxon>
        <taxon>Oscillatoriaceae</taxon>
        <taxon>Planktothricoides</taxon>
    </lineage>
</organism>
<dbReference type="PANTHER" id="PTHR43711">
    <property type="entry name" value="TWO-COMPONENT HISTIDINE KINASE"/>
    <property type="match status" value="1"/>
</dbReference>
<protein>
    <recommendedName>
        <fullName evidence="2">histidine kinase</fullName>
        <ecNumber evidence="2">2.7.13.3</ecNumber>
    </recommendedName>
</protein>
<dbReference type="InterPro" id="IPR003661">
    <property type="entry name" value="HisK_dim/P_dom"/>
</dbReference>
<reference evidence="7 8" key="1">
    <citation type="journal article" date="2020" name="ISME J.">
        <title>Comparative genomics reveals insights into cyanobacterial evolution and habitat adaptation.</title>
        <authorList>
            <person name="Chen M.Y."/>
            <person name="Teng W.K."/>
            <person name="Zhao L."/>
            <person name="Hu C.X."/>
            <person name="Zhou Y.K."/>
            <person name="Han B.P."/>
            <person name="Song L.R."/>
            <person name="Shu W.S."/>
        </authorList>
    </citation>
    <scope>NUCLEOTIDE SEQUENCE [LARGE SCALE GENOMIC DNA]</scope>
    <source>
        <strain evidence="7 8">FACHB-1370</strain>
    </source>
</reference>
<dbReference type="InterPro" id="IPR050736">
    <property type="entry name" value="Sensor_HK_Regulatory"/>
</dbReference>
<comment type="catalytic activity">
    <reaction evidence="1">
        <text>ATP + protein L-histidine = ADP + protein N-phospho-L-histidine.</text>
        <dbReference type="EC" id="2.7.13.3"/>
    </reaction>
</comment>
<dbReference type="Gene3D" id="1.10.287.130">
    <property type="match status" value="1"/>
</dbReference>
<dbReference type="Proteomes" id="UP000641954">
    <property type="component" value="Unassembled WGS sequence"/>
</dbReference>
<evidence type="ECO:0000313" key="7">
    <source>
        <dbReference type="EMBL" id="MBD2542646.1"/>
    </source>
</evidence>
<dbReference type="InterPro" id="IPR036097">
    <property type="entry name" value="HisK_dim/P_sf"/>
</dbReference>
<evidence type="ECO:0000256" key="5">
    <source>
        <dbReference type="ARBA" id="ARBA00023012"/>
    </source>
</evidence>
<keyword evidence="8" id="KW-1185">Reference proteome</keyword>
<name>A0ABR8E7N8_9CYAN</name>
<evidence type="ECO:0000256" key="3">
    <source>
        <dbReference type="ARBA" id="ARBA00022679"/>
    </source>
</evidence>
<comment type="caution">
    <text evidence="7">The sequence shown here is derived from an EMBL/GenBank/DDBJ whole genome shotgun (WGS) entry which is preliminary data.</text>
</comment>
<evidence type="ECO:0000256" key="4">
    <source>
        <dbReference type="ARBA" id="ARBA00022777"/>
    </source>
</evidence>
<evidence type="ECO:0000259" key="6">
    <source>
        <dbReference type="SMART" id="SM00388"/>
    </source>
</evidence>
<keyword evidence="3" id="KW-0808">Transferase</keyword>
<dbReference type="EMBL" id="JACJSK010000002">
    <property type="protein sequence ID" value="MBD2542646.1"/>
    <property type="molecule type" value="Genomic_DNA"/>
</dbReference>
<dbReference type="CDD" id="cd00082">
    <property type="entry name" value="HisKA"/>
    <property type="match status" value="1"/>
</dbReference>
<dbReference type="EC" id="2.7.13.3" evidence="2"/>
<dbReference type="SUPFAM" id="SSF47384">
    <property type="entry name" value="Homodimeric domain of signal transducing histidine kinase"/>
    <property type="match status" value="1"/>
</dbReference>
<dbReference type="SMART" id="SM00388">
    <property type="entry name" value="HisKA"/>
    <property type="match status" value="1"/>
</dbReference>
<evidence type="ECO:0000313" key="8">
    <source>
        <dbReference type="Proteomes" id="UP000641954"/>
    </source>
</evidence>
<feature type="domain" description="Signal transduction histidine kinase dimerisation/phosphoacceptor" evidence="6">
    <location>
        <begin position="1"/>
        <end position="54"/>
    </location>
</feature>
<keyword evidence="5" id="KW-0902">Two-component regulatory system</keyword>
<evidence type="ECO:0000256" key="1">
    <source>
        <dbReference type="ARBA" id="ARBA00000085"/>
    </source>
</evidence>
<sequence>MRTPLNAILAFTDLLPRKITGSEYRNYLNSITSSGKMLLALINDILDLVKIEANQL</sequence>
<accession>A0ABR8E7N8</accession>
<gene>
    <name evidence="7" type="ORF">H6G72_01930</name>
</gene>
<proteinExistence type="predicted"/>